<gene>
    <name evidence="10" type="ORF">UFOPK1909_00570</name>
</gene>
<evidence type="ECO:0000256" key="4">
    <source>
        <dbReference type="ARBA" id="ARBA00022679"/>
    </source>
</evidence>
<dbReference type="EC" id="2.8.1.7" evidence="3"/>
<dbReference type="InterPro" id="IPR015424">
    <property type="entry name" value="PyrdxlP-dep_Trfase"/>
</dbReference>
<keyword evidence="7" id="KW-0408">Iron</keyword>
<dbReference type="PANTHER" id="PTHR11601:SF34">
    <property type="entry name" value="CYSTEINE DESULFURASE"/>
    <property type="match status" value="1"/>
</dbReference>
<dbReference type="Pfam" id="PF00266">
    <property type="entry name" value="Aminotran_5"/>
    <property type="match status" value="1"/>
</dbReference>
<comment type="cofactor">
    <cofactor evidence="1">
        <name>pyridoxal 5'-phosphate</name>
        <dbReference type="ChEBI" id="CHEBI:597326"/>
    </cofactor>
</comment>
<organism evidence="10">
    <name type="scientific">freshwater metagenome</name>
    <dbReference type="NCBI Taxonomy" id="449393"/>
    <lineage>
        <taxon>unclassified sequences</taxon>
        <taxon>metagenomes</taxon>
        <taxon>ecological metagenomes</taxon>
    </lineage>
</organism>
<reference evidence="10" key="1">
    <citation type="submission" date="2020-05" db="EMBL/GenBank/DDBJ databases">
        <authorList>
            <person name="Chiriac C."/>
            <person name="Salcher M."/>
            <person name="Ghai R."/>
            <person name="Kavagutti S V."/>
        </authorList>
    </citation>
    <scope>NUCLEOTIDE SEQUENCE</scope>
</reference>
<dbReference type="PANTHER" id="PTHR11601">
    <property type="entry name" value="CYSTEINE DESULFURYLASE FAMILY MEMBER"/>
    <property type="match status" value="1"/>
</dbReference>
<accession>A0A6J6I909</accession>
<sequence length="376" mass="39897">MSIYLDHAATTPVNPAALQAAWPWLTNEFGNPSSSHELGQSASKALENARSSVAKFFNVRASQITFTSGGTESDNLAIIGLALARPRGKHIVSSRAEHEAVLAAIEYLVRVHEFEITWLELDEFGQVIDFDSALRADTTLVSLILSNNEIGTTHPVADLAVKAHAVGDLFHTDAVQAVGWQDLDLQKLGVDALSVSGHKFGAPKGSGILVLGSSIQAEPLIHGGGQESGLRSGTENVAWAVATAIALTELNNPAEEANKFEKLRDEFIDTVLNNVQNARLTGHPKLRAPNIASFTFEGVSGEAVLLELERRGVIVSSGSACAAGSDEPSHVLLAIGIPPEIAQTSVRFSFSHETTAQDLEITAKALISSIGVFTKN</sequence>
<dbReference type="InterPro" id="IPR015421">
    <property type="entry name" value="PyrdxlP-dep_Trfase_major"/>
</dbReference>
<dbReference type="EMBL" id="CAEZVD010000046">
    <property type="protein sequence ID" value="CAB4620983.1"/>
    <property type="molecule type" value="Genomic_DNA"/>
</dbReference>
<dbReference type="InterPro" id="IPR020578">
    <property type="entry name" value="Aminotrans_V_PyrdxlP_BS"/>
</dbReference>
<proteinExistence type="inferred from homology"/>
<keyword evidence="6" id="KW-0663">Pyridoxal phosphate</keyword>
<evidence type="ECO:0000256" key="3">
    <source>
        <dbReference type="ARBA" id="ARBA00012239"/>
    </source>
</evidence>
<keyword evidence="5" id="KW-0479">Metal-binding</keyword>
<evidence type="ECO:0000256" key="1">
    <source>
        <dbReference type="ARBA" id="ARBA00001933"/>
    </source>
</evidence>
<dbReference type="AlphaFoldDB" id="A0A6J6I909"/>
<dbReference type="GO" id="GO:0046872">
    <property type="term" value="F:metal ion binding"/>
    <property type="evidence" value="ECO:0007669"/>
    <property type="project" value="UniProtKB-KW"/>
</dbReference>
<keyword evidence="8" id="KW-0411">Iron-sulfur</keyword>
<evidence type="ECO:0000256" key="6">
    <source>
        <dbReference type="ARBA" id="ARBA00022898"/>
    </source>
</evidence>
<evidence type="ECO:0000256" key="5">
    <source>
        <dbReference type="ARBA" id="ARBA00022723"/>
    </source>
</evidence>
<dbReference type="Gene3D" id="1.10.260.50">
    <property type="match status" value="1"/>
</dbReference>
<dbReference type="GO" id="GO:0051536">
    <property type="term" value="F:iron-sulfur cluster binding"/>
    <property type="evidence" value="ECO:0007669"/>
    <property type="project" value="UniProtKB-KW"/>
</dbReference>
<protein>
    <recommendedName>
        <fullName evidence="3">cysteine desulfurase</fullName>
        <ecNumber evidence="3">2.8.1.7</ecNumber>
    </recommendedName>
</protein>
<evidence type="ECO:0000313" key="10">
    <source>
        <dbReference type="EMBL" id="CAB4620983.1"/>
    </source>
</evidence>
<dbReference type="SUPFAM" id="SSF53383">
    <property type="entry name" value="PLP-dependent transferases"/>
    <property type="match status" value="1"/>
</dbReference>
<evidence type="ECO:0000256" key="7">
    <source>
        <dbReference type="ARBA" id="ARBA00023004"/>
    </source>
</evidence>
<dbReference type="InterPro" id="IPR016454">
    <property type="entry name" value="Cysteine_dSase"/>
</dbReference>
<dbReference type="GO" id="GO:0031071">
    <property type="term" value="F:cysteine desulfurase activity"/>
    <property type="evidence" value="ECO:0007669"/>
    <property type="project" value="UniProtKB-EC"/>
</dbReference>
<dbReference type="InterPro" id="IPR000192">
    <property type="entry name" value="Aminotrans_V_dom"/>
</dbReference>
<dbReference type="Gene3D" id="3.90.1150.10">
    <property type="entry name" value="Aspartate Aminotransferase, domain 1"/>
    <property type="match status" value="1"/>
</dbReference>
<feature type="domain" description="Aminotransferase class V" evidence="9">
    <location>
        <begin position="3"/>
        <end position="360"/>
    </location>
</feature>
<evidence type="ECO:0000259" key="9">
    <source>
        <dbReference type="Pfam" id="PF00266"/>
    </source>
</evidence>
<evidence type="ECO:0000256" key="2">
    <source>
        <dbReference type="ARBA" id="ARBA00006490"/>
    </source>
</evidence>
<comment type="similarity">
    <text evidence="2">Belongs to the class-V pyridoxal-phosphate-dependent aminotransferase family. NifS/IscS subfamily.</text>
</comment>
<dbReference type="InterPro" id="IPR015422">
    <property type="entry name" value="PyrdxlP-dep_Trfase_small"/>
</dbReference>
<dbReference type="PROSITE" id="PS00595">
    <property type="entry name" value="AA_TRANSFER_CLASS_5"/>
    <property type="match status" value="1"/>
</dbReference>
<dbReference type="Gene3D" id="3.40.640.10">
    <property type="entry name" value="Type I PLP-dependent aspartate aminotransferase-like (Major domain)"/>
    <property type="match status" value="1"/>
</dbReference>
<keyword evidence="4" id="KW-0808">Transferase</keyword>
<dbReference type="PIRSF" id="PIRSF005572">
    <property type="entry name" value="NifS"/>
    <property type="match status" value="1"/>
</dbReference>
<name>A0A6J6I909_9ZZZZ</name>
<evidence type="ECO:0000256" key="8">
    <source>
        <dbReference type="ARBA" id="ARBA00023014"/>
    </source>
</evidence>